<dbReference type="GO" id="GO:0005524">
    <property type="term" value="F:ATP binding"/>
    <property type="evidence" value="ECO:0007669"/>
    <property type="project" value="UniProtKB-KW"/>
</dbReference>
<keyword evidence="4" id="KW-0418">Kinase</keyword>
<name>W4JU61_HETIT</name>
<dbReference type="PANTHER" id="PTHR24351">
    <property type="entry name" value="RIBOSOMAL PROTEIN S6 KINASE"/>
    <property type="match status" value="1"/>
</dbReference>
<dbReference type="Proteomes" id="UP000030671">
    <property type="component" value="Unassembled WGS sequence"/>
</dbReference>
<evidence type="ECO:0000313" key="9">
    <source>
        <dbReference type="Proteomes" id="UP000030671"/>
    </source>
</evidence>
<evidence type="ECO:0000256" key="2">
    <source>
        <dbReference type="ARBA" id="ARBA00022679"/>
    </source>
</evidence>
<reference evidence="8 9" key="1">
    <citation type="journal article" date="2012" name="New Phytol.">
        <title>Insight into trade-off between wood decay and parasitism from the genome of a fungal forest pathogen.</title>
        <authorList>
            <person name="Olson A."/>
            <person name="Aerts A."/>
            <person name="Asiegbu F."/>
            <person name="Belbahri L."/>
            <person name="Bouzid O."/>
            <person name="Broberg A."/>
            <person name="Canback B."/>
            <person name="Coutinho P.M."/>
            <person name="Cullen D."/>
            <person name="Dalman K."/>
            <person name="Deflorio G."/>
            <person name="van Diepen L.T."/>
            <person name="Dunand C."/>
            <person name="Duplessis S."/>
            <person name="Durling M."/>
            <person name="Gonthier P."/>
            <person name="Grimwood J."/>
            <person name="Fossdal C.G."/>
            <person name="Hansson D."/>
            <person name="Henrissat B."/>
            <person name="Hietala A."/>
            <person name="Himmelstrand K."/>
            <person name="Hoffmeister D."/>
            <person name="Hogberg N."/>
            <person name="James T.Y."/>
            <person name="Karlsson M."/>
            <person name="Kohler A."/>
            <person name="Kues U."/>
            <person name="Lee Y.H."/>
            <person name="Lin Y.C."/>
            <person name="Lind M."/>
            <person name="Lindquist E."/>
            <person name="Lombard V."/>
            <person name="Lucas S."/>
            <person name="Lunden K."/>
            <person name="Morin E."/>
            <person name="Murat C."/>
            <person name="Park J."/>
            <person name="Raffaello T."/>
            <person name="Rouze P."/>
            <person name="Salamov A."/>
            <person name="Schmutz J."/>
            <person name="Solheim H."/>
            <person name="Stahlberg J."/>
            <person name="Velez H."/>
            <person name="de Vries R.P."/>
            <person name="Wiebenga A."/>
            <person name="Woodward S."/>
            <person name="Yakovlev I."/>
            <person name="Garbelotto M."/>
            <person name="Martin F."/>
            <person name="Grigoriev I.V."/>
            <person name="Stenlid J."/>
        </authorList>
    </citation>
    <scope>NUCLEOTIDE SEQUENCE [LARGE SCALE GENOMIC DNA]</scope>
    <source>
        <strain evidence="8 9">TC 32-1</strain>
    </source>
</reference>
<evidence type="ECO:0000256" key="5">
    <source>
        <dbReference type="ARBA" id="ARBA00022840"/>
    </source>
</evidence>
<dbReference type="InterPro" id="IPR011009">
    <property type="entry name" value="Kinase-like_dom_sf"/>
</dbReference>
<evidence type="ECO:0000256" key="1">
    <source>
        <dbReference type="ARBA" id="ARBA00022527"/>
    </source>
</evidence>
<dbReference type="Gene3D" id="1.10.510.10">
    <property type="entry name" value="Transferase(Phosphotransferase) domain 1"/>
    <property type="match status" value="1"/>
</dbReference>
<dbReference type="PROSITE" id="PS50011">
    <property type="entry name" value="PROTEIN_KINASE_DOM"/>
    <property type="match status" value="1"/>
</dbReference>
<dbReference type="InterPro" id="IPR008271">
    <property type="entry name" value="Ser/Thr_kinase_AS"/>
</dbReference>
<dbReference type="PROSITE" id="PS51285">
    <property type="entry name" value="AGC_KINASE_CTER"/>
    <property type="match status" value="1"/>
</dbReference>
<organism evidence="8 9">
    <name type="scientific">Heterobasidion irregulare (strain TC 32-1)</name>
    <dbReference type="NCBI Taxonomy" id="747525"/>
    <lineage>
        <taxon>Eukaryota</taxon>
        <taxon>Fungi</taxon>
        <taxon>Dikarya</taxon>
        <taxon>Basidiomycota</taxon>
        <taxon>Agaricomycotina</taxon>
        <taxon>Agaricomycetes</taxon>
        <taxon>Russulales</taxon>
        <taxon>Bondarzewiaceae</taxon>
        <taxon>Heterobasidion</taxon>
        <taxon>Heterobasidion annosum species complex</taxon>
    </lineage>
</organism>
<sequence length="454" mass="50557">MKQVTKEQKAMRILDESGRSGFLPLCASWHDSRSFYLVTPYCFKGDLEQTILYWGLAKMPRSLSHYYAAKLLSSLETLQRLGIIHRDLKPANILLDAEGCPLIGDFGLAKIFDTSQRQNGAVPPPTTSLFDWNDDDKPAEHTNSCSGTTAYMCPEALKRDVHSYDADLWSYGCVLYEMLTGRVPFATVKATLSEEAVFYSRDDVDPVAQDFVRLVLTKERGKRPGLAAMKAHAYFTSIDWEKLTHNEIKPPWVPATRSPILRSRMLLPTGLPVSRSQDQFPEFTFTSSALAVTPPPAKALRSPTLLRSLNPAKPAALRRFFSRTFGRNGAIGTPVPRTLFGTTLSSVQGAEQDVPTKAPKPPVCGATFAWSKVPALAHLSPAPAVDIRVHIVVESTAPTRRENYQLSKRTSAHSQSDSRLEKTVCNRECDEVDAMKFKEKVGRLMRRLRSRQGA</sequence>
<accession>W4JU61</accession>
<dbReference type="InParanoid" id="W4JU61"/>
<feature type="domain" description="AGC-kinase C-terminal" evidence="7">
    <location>
        <begin position="236"/>
        <end position="295"/>
    </location>
</feature>
<dbReference type="SMART" id="SM00220">
    <property type="entry name" value="S_TKc"/>
    <property type="match status" value="1"/>
</dbReference>
<keyword evidence="5" id="KW-0067">ATP-binding</keyword>
<dbReference type="InterPro" id="IPR000961">
    <property type="entry name" value="AGC-kinase_C"/>
</dbReference>
<dbReference type="EMBL" id="KI925463">
    <property type="protein sequence ID" value="ETW77092.1"/>
    <property type="molecule type" value="Genomic_DNA"/>
</dbReference>
<dbReference type="KEGG" id="hir:HETIRDRAFT_327803"/>
<dbReference type="PROSITE" id="PS00108">
    <property type="entry name" value="PROTEIN_KINASE_ST"/>
    <property type="match status" value="1"/>
</dbReference>
<dbReference type="STRING" id="747525.W4JU61"/>
<protein>
    <recommendedName>
        <fullName evidence="10">Protein kinase domain-containing protein</fullName>
    </recommendedName>
</protein>
<proteinExistence type="predicted"/>
<evidence type="ECO:0008006" key="10">
    <source>
        <dbReference type="Google" id="ProtNLM"/>
    </source>
</evidence>
<dbReference type="AlphaFoldDB" id="W4JU61"/>
<dbReference type="RefSeq" id="XP_009550638.1">
    <property type="nucleotide sequence ID" value="XM_009552343.1"/>
</dbReference>
<feature type="domain" description="Protein kinase" evidence="6">
    <location>
        <begin position="1"/>
        <end position="235"/>
    </location>
</feature>
<evidence type="ECO:0000256" key="3">
    <source>
        <dbReference type="ARBA" id="ARBA00022741"/>
    </source>
</evidence>
<evidence type="ECO:0000259" key="6">
    <source>
        <dbReference type="PROSITE" id="PS50011"/>
    </source>
</evidence>
<keyword evidence="3" id="KW-0547">Nucleotide-binding</keyword>
<dbReference type="Gene3D" id="3.30.200.20">
    <property type="entry name" value="Phosphorylase Kinase, domain 1"/>
    <property type="match status" value="1"/>
</dbReference>
<keyword evidence="2" id="KW-0808">Transferase</keyword>
<evidence type="ECO:0000256" key="4">
    <source>
        <dbReference type="ARBA" id="ARBA00022777"/>
    </source>
</evidence>
<evidence type="ECO:0000313" key="8">
    <source>
        <dbReference type="EMBL" id="ETW77092.1"/>
    </source>
</evidence>
<keyword evidence="9" id="KW-1185">Reference proteome</keyword>
<dbReference type="GO" id="GO:0004674">
    <property type="term" value="F:protein serine/threonine kinase activity"/>
    <property type="evidence" value="ECO:0007669"/>
    <property type="project" value="UniProtKB-KW"/>
</dbReference>
<dbReference type="eggNOG" id="KOG0592">
    <property type="taxonomic scope" value="Eukaryota"/>
</dbReference>
<gene>
    <name evidence="8" type="ORF">HETIRDRAFT_327803</name>
</gene>
<dbReference type="SUPFAM" id="SSF56112">
    <property type="entry name" value="Protein kinase-like (PK-like)"/>
    <property type="match status" value="1"/>
</dbReference>
<evidence type="ECO:0000259" key="7">
    <source>
        <dbReference type="PROSITE" id="PS51285"/>
    </source>
</evidence>
<dbReference type="HOGENOM" id="CLU_048610_0_0_1"/>
<dbReference type="InterPro" id="IPR000719">
    <property type="entry name" value="Prot_kinase_dom"/>
</dbReference>
<keyword evidence="1" id="KW-0723">Serine/threonine-protein kinase</keyword>
<dbReference type="GeneID" id="20671362"/>
<dbReference type="OrthoDB" id="68483at2759"/>
<dbReference type="Pfam" id="PF00069">
    <property type="entry name" value="Pkinase"/>
    <property type="match status" value="1"/>
</dbReference>